<dbReference type="InterPro" id="IPR009100">
    <property type="entry name" value="AcylCoA_DH/oxidase_NM_dom_sf"/>
</dbReference>
<dbReference type="InterPro" id="IPR046373">
    <property type="entry name" value="Acyl-CoA_Oxase/DH_mid-dom_sf"/>
</dbReference>
<keyword evidence="3" id="KW-1185">Reference proteome</keyword>
<dbReference type="Gene3D" id="1.10.540.10">
    <property type="entry name" value="Acyl-CoA dehydrogenase/oxidase, N-terminal domain"/>
    <property type="match status" value="1"/>
</dbReference>
<reference evidence="2 3" key="1">
    <citation type="submission" date="2006-02" db="EMBL/GenBank/DDBJ databases">
        <authorList>
            <person name="Waterbury J."/>
            <person name="Ferriera S."/>
            <person name="Johnson J."/>
            <person name="Kravitz S."/>
            <person name="Halpern A."/>
            <person name="Remington K."/>
            <person name="Beeson K."/>
            <person name="Tran B."/>
            <person name="Rogers Y.-H."/>
            <person name="Friedman R."/>
            <person name="Venter J.C."/>
        </authorList>
    </citation>
    <scope>NUCLEOTIDE SEQUENCE [LARGE SCALE GENOMIC DNA]</scope>
    <source>
        <strain evidence="2 3">Nb-231</strain>
    </source>
</reference>
<dbReference type="Gene3D" id="2.40.110.10">
    <property type="entry name" value="Butyryl-CoA Dehydrogenase, subunit A, domain 2"/>
    <property type="match status" value="1"/>
</dbReference>
<organism evidence="2 3">
    <name type="scientific">Nitrococcus mobilis Nb-231</name>
    <dbReference type="NCBI Taxonomy" id="314278"/>
    <lineage>
        <taxon>Bacteria</taxon>
        <taxon>Pseudomonadati</taxon>
        <taxon>Pseudomonadota</taxon>
        <taxon>Gammaproteobacteria</taxon>
        <taxon>Chromatiales</taxon>
        <taxon>Ectothiorhodospiraceae</taxon>
        <taxon>Nitrococcus</taxon>
    </lineage>
</organism>
<dbReference type="PANTHER" id="PTHR43831:SF1">
    <property type="entry name" value="ISOBUTYRYL-COA DEHYDROGENASE, MITOCHONDRIAL"/>
    <property type="match status" value="1"/>
</dbReference>
<name>A4BLF7_9GAMM</name>
<dbReference type="Proteomes" id="UP000003374">
    <property type="component" value="Unassembled WGS sequence"/>
</dbReference>
<dbReference type="PANTHER" id="PTHR43831">
    <property type="entry name" value="ISOBUTYRYL-COA DEHYDROGENASE"/>
    <property type="match status" value="1"/>
</dbReference>
<protein>
    <submittedName>
        <fullName evidence="2">Acyl-CoA dehydrogenase</fullName>
    </submittedName>
</protein>
<dbReference type="HOGENOM" id="CLU_2070627_0_0_6"/>
<dbReference type="InterPro" id="IPR037069">
    <property type="entry name" value="AcylCoA_DH/ox_N_sf"/>
</dbReference>
<dbReference type="AlphaFoldDB" id="A4BLF7"/>
<feature type="domain" description="Acyl-CoA oxidase/dehydrogenase middle" evidence="1">
    <location>
        <begin position="31"/>
        <end position="92"/>
    </location>
</feature>
<dbReference type="InterPro" id="IPR006091">
    <property type="entry name" value="Acyl-CoA_Oxase/DH_mid-dom"/>
</dbReference>
<dbReference type="EMBL" id="AAOF01000001">
    <property type="protein sequence ID" value="EAR23145.1"/>
    <property type="molecule type" value="Genomic_DNA"/>
</dbReference>
<dbReference type="InterPro" id="IPR052547">
    <property type="entry name" value="Mito_Isobutyryl-CoADH"/>
</dbReference>
<proteinExistence type="predicted"/>
<dbReference type="Pfam" id="PF02770">
    <property type="entry name" value="Acyl-CoA_dh_M"/>
    <property type="match status" value="1"/>
</dbReference>
<dbReference type="GO" id="GO:0003995">
    <property type="term" value="F:acyl-CoA dehydrogenase activity"/>
    <property type="evidence" value="ECO:0007669"/>
    <property type="project" value="InterPro"/>
</dbReference>
<dbReference type="SUPFAM" id="SSF56645">
    <property type="entry name" value="Acyl-CoA dehydrogenase NM domain-like"/>
    <property type="match status" value="1"/>
</dbReference>
<dbReference type="GO" id="GO:0050660">
    <property type="term" value="F:flavin adenine dinucleotide binding"/>
    <property type="evidence" value="ECO:0007669"/>
    <property type="project" value="InterPro"/>
</dbReference>
<dbReference type="eggNOG" id="COG1960">
    <property type="taxonomic scope" value="Bacteria"/>
</dbReference>
<comment type="caution">
    <text evidence="2">The sequence shown here is derived from an EMBL/GenBank/DDBJ whole genome shotgun (WGS) entry which is preliminary data.</text>
</comment>
<dbReference type="PROSITE" id="PS00072">
    <property type="entry name" value="ACYL_COA_DH_1"/>
    <property type="match status" value="1"/>
</dbReference>
<dbReference type="RefSeq" id="WP_005004118.1">
    <property type="nucleotide sequence ID" value="NZ_CH672427.1"/>
</dbReference>
<evidence type="ECO:0000259" key="1">
    <source>
        <dbReference type="Pfam" id="PF02770"/>
    </source>
</evidence>
<sequence>MPTWMIAAWGSDALKAAWGEGLSRARKLASYCLTEPSAGSDAASLQTTARRSAQHYRINGTKVFSSGAGATELLVVMDLQTRRARPASTQCVVAKTMVTEFLSSLLSVSATDTLHHLR</sequence>
<accession>A4BLF7</accession>
<evidence type="ECO:0000313" key="2">
    <source>
        <dbReference type="EMBL" id="EAR23145.1"/>
    </source>
</evidence>
<gene>
    <name evidence="2" type="ORF">NB231_15033</name>
</gene>
<dbReference type="STRING" id="314278.NB231_15033"/>
<evidence type="ECO:0000313" key="3">
    <source>
        <dbReference type="Proteomes" id="UP000003374"/>
    </source>
</evidence>
<dbReference type="InterPro" id="IPR006089">
    <property type="entry name" value="Acyl-CoA_DH_CS"/>
</dbReference>